<dbReference type="Gene3D" id="2.30.30.280">
    <property type="entry name" value="Adenine nucleotide alpha hydrolases-like domains"/>
    <property type="match status" value="1"/>
</dbReference>
<dbReference type="InterPro" id="IPR046885">
    <property type="entry name" value="MnmA-like_C"/>
</dbReference>
<dbReference type="Gene3D" id="2.40.30.10">
    <property type="entry name" value="Translation factors"/>
    <property type="match status" value="1"/>
</dbReference>
<dbReference type="InterPro" id="IPR014729">
    <property type="entry name" value="Rossmann-like_a/b/a_fold"/>
</dbReference>
<gene>
    <name evidence="3" type="ORF">S01H1_58950</name>
</gene>
<dbReference type="GO" id="GO:0002143">
    <property type="term" value="P:tRNA wobble position uridine thiolation"/>
    <property type="evidence" value="ECO:0007669"/>
    <property type="project" value="TreeGrafter"/>
</dbReference>
<evidence type="ECO:0000259" key="2">
    <source>
        <dbReference type="Pfam" id="PF20259"/>
    </source>
</evidence>
<organism evidence="3">
    <name type="scientific">marine sediment metagenome</name>
    <dbReference type="NCBI Taxonomy" id="412755"/>
    <lineage>
        <taxon>unclassified sequences</taxon>
        <taxon>metagenomes</taxon>
        <taxon>ecological metagenomes</taxon>
    </lineage>
</organism>
<reference evidence="3" key="1">
    <citation type="journal article" date="2014" name="Front. Microbiol.">
        <title>High frequency of phylogenetically diverse reductive dehalogenase-homologous genes in deep subseafloor sedimentary metagenomes.</title>
        <authorList>
            <person name="Kawai M."/>
            <person name="Futagami T."/>
            <person name="Toyoda A."/>
            <person name="Takaki Y."/>
            <person name="Nishi S."/>
            <person name="Hori S."/>
            <person name="Arai W."/>
            <person name="Tsubouchi T."/>
            <person name="Morono Y."/>
            <person name="Uchiyama I."/>
            <person name="Ito T."/>
            <person name="Fujiyama A."/>
            <person name="Inagaki F."/>
            <person name="Takami H."/>
        </authorList>
    </citation>
    <scope>NUCLEOTIDE SEQUENCE</scope>
    <source>
        <strain evidence="3">Expedition CK06-06</strain>
    </source>
</reference>
<dbReference type="Pfam" id="PF03054">
    <property type="entry name" value="tRNA_Me_trans"/>
    <property type="match status" value="1"/>
</dbReference>
<dbReference type="PANTHER" id="PTHR11933">
    <property type="entry name" value="TRNA 5-METHYLAMINOMETHYL-2-THIOURIDYLATE -METHYLTRANSFERASE"/>
    <property type="match status" value="1"/>
</dbReference>
<dbReference type="AlphaFoldDB" id="X0XFE1"/>
<feature type="domain" description="tRNA-specific 2-thiouridylase MnmA-like central" evidence="2">
    <location>
        <begin position="106"/>
        <end position="157"/>
    </location>
</feature>
<proteinExistence type="predicted"/>
<comment type="caution">
    <text evidence="3">The sequence shown here is derived from an EMBL/GenBank/DDBJ whole genome shotgun (WGS) entry which is preliminary data.</text>
</comment>
<evidence type="ECO:0008006" key="4">
    <source>
        <dbReference type="Google" id="ProtNLM"/>
    </source>
</evidence>
<dbReference type="Pfam" id="PF20258">
    <property type="entry name" value="tRNA_Me_trans_C"/>
    <property type="match status" value="1"/>
</dbReference>
<dbReference type="InterPro" id="IPR023382">
    <property type="entry name" value="MnmA-like_central_sf"/>
</dbReference>
<feature type="non-terminal residue" evidence="3">
    <location>
        <position position="1"/>
    </location>
</feature>
<sequence>LLQDGEELFFSTGHYARVEKMDGGYFLVKARDPLKDQSYMLYRIHRGMLEKLVFPLGDYLKKEVSELAEAGGLEYTRVKESQDACFVDSDYVDFISRQTERDDILQKGEIVDPAGNLLGLHRGYIHYTVGQRRGLGLGSGPWYVSRIEPENNRVVAARPEEARRTCLLVDDLNWFIDKPLKPLLCRVKVRYQTRDIPCRIEPEGERIRVLLKKGEIVTPGQSAVFYDHNLVLGGGTIV</sequence>
<evidence type="ECO:0000259" key="1">
    <source>
        <dbReference type="Pfam" id="PF20258"/>
    </source>
</evidence>
<protein>
    <recommendedName>
        <fullName evidence="4">tRNA-specific 2-thiouridylase MnmA</fullName>
    </recommendedName>
</protein>
<evidence type="ECO:0000313" key="3">
    <source>
        <dbReference type="EMBL" id="GAG23666.1"/>
    </source>
</evidence>
<feature type="domain" description="tRNA-specific 2-thiouridylase MnmA-like C-terminal" evidence="1">
    <location>
        <begin position="165"/>
        <end position="237"/>
    </location>
</feature>
<accession>X0XFE1</accession>
<dbReference type="EMBL" id="BARS01038530">
    <property type="protein sequence ID" value="GAG23666.1"/>
    <property type="molecule type" value="Genomic_DNA"/>
</dbReference>
<dbReference type="InterPro" id="IPR046884">
    <property type="entry name" value="MnmA-like_central"/>
</dbReference>
<dbReference type="Pfam" id="PF20259">
    <property type="entry name" value="tRNA_Me_trans_M"/>
    <property type="match status" value="1"/>
</dbReference>
<dbReference type="GO" id="GO:0016783">
    <property type="term" value="F:sulfurtransferase activity"/>
    <property type="evidence" value="ECO:0007669"/>
    <property type="project" value="InterPro"/>
</dbReference>
<dbReference type="PANTHER" id="PTHR11933:SF5">
    <property type="entry name" value="MITOCHONDRIAL TRNA-SPECIFIC 2-THIOURIDYLASE 1"/>
    <property type="match status" value="1"/>
</dbReference>
<name>X0XFE1_9ZZZZ</name>
<dbReference type="SUPFAM" id="SSF52402">
    <property type="entry name" value="Adenine nucleotide alpha hydrolases-like"/>
    <property type="match status" value="1"/>
</dbReference>
<dbReference type="Gene3D" id="3.40.50.620">
    <property type="entry name" value="HUPs"/>
    <property type="match status" value="1"/>
</dbReference>